<dbReference type="InterPro" id="IPR040424">
    <property type="entry name" value="Smn1"/>
</dbReference>
<dbReference type="AlphaFoldDB" id="A0A4X1VYD6"/>
<evidence type="ECO:0000256" key="1">
    <source>
        <dbReference type="SAM" id="MobiDB-lite"/>
    </source>
</evidence>
<evidence type="ECO:0000313" key="3">
    <source>
        <dbReference type="Proteomes" id="UP000314985"/>
    </source>
</evidence>
<organism evidence="2 3">
    <name type="scientific">Sus scrofa</name>
    <name type="common">Pig</name>
    <dbReference type="NCBI Taxonomy" id="9823"/>
    <lineage>
        <taxon>Eukaryota</taxon>
        <taxon>Metazoa</taxon>
        <taxon>Chordata</taxon>
        <taxon>Craniata</taxon>
        <taxon>Vertebrata</taxon>
        <taxon>Euteleostomi</taxon>
        <taxon>Mammalia</taxon>
        <taxon>Eutheria</taxon>
        <taxon>Laurasiatheria</taxon>
        <taxon>Artiodactyla</taxon>
        <taxon>Suina</taxon>
        <taxon>Suidae</taxon>
        <taxon>Sus</taxon>
    </lineage>
</organism>
<protein>
    <submittedName>
        <fullName evidence="2">Uncharacterized protein</fullName>
    </submittedName>
</protein>
<evidence type="ECO:0000313" key="2">
    <source>
        <dbReference type="Ensembl" id="ENSSSCP00070048827.1"/>
    </source>
</evidence>
<dbReference type="PANTHER" id="PTHR39267">
    <property type="entry name" value="SURVIVAL MOTOR NEURON-LIKE PROTEIN 1"/>
    <property type="match status" value="1"/>
</dbReference>
<name>A0A4X1VYD6_PIG</name>
<accession>A0A4X1VYD6</accession>
<dbReference type="Proteomes" id="UP000314985">
    <property type="component" value="Unassembled WGS sequence"/>
</dbReference>
<reference evidence="3" key="1">
    <citation type="submission" date="2017-08" db="EMBL/GenBank/DDBJ databases">
        <title>USMARCv1.0.</title>
        <authorList>
            <person name="Hannum G.I."/>
            <person name="Koren S."/>
            <person name="Schroeder S.G."/>
            <person name="Chin S.C."/>
            <person name="Nonneman D.J."/>
            <person name="Becker S.A."/>
            <person name="Rosen B.D."/>
            <person name="Bickhart D.M."/>
            <person name="Putnam N.H."/>
            <person name="Green R.E."/>
            <person name="Tuggle C.K."/>
            <person name="Liu H."/>
            <person name="Rohrer G.A."/>
            <person name="Warr A."/>
            <person name="Hall R."/>
            <person name="Kim K."/>
            <person name="Hume D.A."/>
            <person name="Talbot R."/>
            <person name="Chow W."/>
            <person name="Howe K."/>
            <person name="Schwartz A.S."/>
            <person name="Watson M."/>
            <person name="Archibald A.L."/>
            <person name="Phillippy A.M."/>
            <person name="Smith T.P.L."/>
        </authorList>
    </citation>
    <scope>NUCLEOTIDE SEQUENCE [LARGE SCALE GENOMIC DNA]</scope>
</reference>
<dbReference type="Ensembl" id="ENSSSCT00070057434.1">
    <property type="protein sequence ID" value="ENSSSCP00070048827.1"/>
    <property type="gene ID" value="ENSSSCG00070028622.1"/>
</dbReference>
<feature type="compositionally biased region" description="Basic and acidic residues" evidence="1">
    <location>
        <begin position="60"/>
        <end position="78"/>
    </location>
</feature>
<reference evidence="2" key="2">
    <citation type="submission" date="2025-08" db="UniProtKB">
        <authorList>
            <consortium name="Ensembl"/>
        </authorList>
    </citation>
    <scope>IDENTIFICATION</scope>
</reference>
<sequence>MRSSVMNSGGSFSICRYCSVPHKRQSGDSNILDDTAVIKSCDKTLASFKHTLKNGDISEASDKPKGVPERKPAKENKSQNKNSTTLLRQWKVDDKYSAILSEGSCIIPNTIALFDFKREI</sequence>
<proteinExistence type="predicted"/>
<feature type="region of interest" description="Disordered" evidence="1">
    <location>
        <begin position="55"/>
        <end position="85"/>
    </location>
</feature>
<dbReference type="PANTHER" id="PTHR39267:SF1">
    <property type="entry name" value="SURVIVAL MOTOR NEURON PROTEIN"/>
    <property type="match status" value="1"/>
</dbReference>